<evidence type="ECO:0000313" key="10">
    <source>
        <dbReference type="EMBL" id="MFB9777428.1"/>
    </source>
</evidence>
<keyword evidence="3" id="KW-0597">Phosphoprotein</keyword>
<dbReference type="InterPro" id="IPR011712">
    <property type="entry name" value="Sig_transdc_His_kin_sub3_dim/P"/>
</dbReference>
<keyword evidence="11" id="KW-1185">Reference proteome</keyword>
<evidence type="ECO:0000256" key="5">
    <source>
        <dbReference type="ARBA" id="ARBA00022741"/>
    </source>
</evidence>
<evidence type="ECO:0000256" key="1">
    <source>
        <dbReference type="ARBA" id="ARBA00000085"/>
    </source>
</evidence>
<feature type="non-terminal residue" evidence="10">
    <location>
        <position position="1"/>
    </location>
</feature>
<dbReference type="PANTHER" id="PTHR24421:SF10">
    <property type="entry name" value="NITRATE_NITRITE SENSOR PROTEIN NARQ"/>
    <property type="match status" value="1"/>
</dbReference>
<keyword evidence="8" id="KW-0902">Two-component regulatory system</keyword>
<dbReference type="EC" id="2.7.13.3" evidence="2"/>
<dbReference type="PANTHER" id="PTHR24421">
    <property type="entry name" value="NITRATE/NITRITE SENSOR PROTEIN NARX-RELATED"/>
    <property type="match status" value="1"/>
</dbReference>
<dbReference type="InterPro" id="IPR050482">
    <property type="entry name" value="Sensor_HK_TwoCompSys"/>
</dbReference>
<evidence type="ECO:0000256" key="4">
    <source>
        <dbReference type="ARBA" id="ARBA00022679"/>
    </source>
</evidence>
<dbReference type="GO" id="GO:0016301">
    <property type="term" value="F:kinase activity"/>
    <property type="evidence" value="ECO:0007669"/>
    <property type="project" value="UniProtKB-KW"/>
</dbReference>
<gene>
    <name evidence="10" type="ORF">ACFFN1_13645</name>
</gene>
<reference evidence="10 11" key="1">
    <citation type="submission" date="2024-09" db="EMBL/GenBank/DDBJ databases">
        <authorList>
            <person name="Sun Q."/>
            <person name="Mori K."/>
        </authorList>
    </citation>
    <scope>NUCLEOTIDE SEQUENCE [LARGE SCALE GENOMIC DNA]</scope>
    <source>
        <strain evidence="10 11">JCM 11683</strain>
    </source>
</reference>
<dbReference type="EMBL" id="JBHMAU010000098">
    <property type="protein sequence ID" value="MFB9777428.1"/>
    <property type="molecule type" value="Genomic_DNA"/>
</dbReference>
<evidence type="ECO:0000256" key="6">
    <source>
        <dbReference type="ARBA" id="ARBA00022777"/>
    </source>
</evidence>
<proteinExistence type="predicted"/>
<comment type="caution">
    <text evidence="10">The sequence shown here is derived from an EMBL/GenBank/DDBJ whole genome shotgun (WGS) entry which is preliminary data.</text>
</comment>
<feature type="domain" description="Signal transduction histidine kinase subgroup 3 dimerisation and phosphoacceptor" evidence="9">
    <location>
        <begin position="36"/>
        <end position="97"/>
    </location>
</feature>
<evidence type="ECO:0000256" key="7">
    <source>
        <dbReference type="ARBA" id="ARBA00022840"/>
    </source>
</evidence>
<dbReference type="Proteomes" id="UP001589707">
    <property type="component" value="Unassembled WGS sequence"/>
</dbReference>
<evidence type="ECO:0000256" key="8">
    <source>
        <dbReference type="ARBA" id="ARBA00023012"/>
    </source>
</evidence>
<accession>A0ABV5X4Q1</accession>
<name>A0ABV5X4Q1_9MICO</name>
<keyword evidence="6 10" id="KW-0418">Kinase</keyword>
<evidence type="ECO:0000256" key="2">
    <source>
        <dbReference type="ARBA" id="ARBA00012438"/>
    </source>
</evidence>
<evidence type="ECO:0000256" key="3">
    <source>
        <dbReference type="ARBA" id="ARBA00022553"/>
    </source>
</evidence>
<dbReference type="InterPro" id="IPR036890">
    <property type="entry name" value="HATPase_C_sf"/>
</dbReference>
<dbReference type="Gene3D" id="3.30.565.10">
    <property type="entry name" value="Histidine kinase-like ATPase, C-terminal domain"/>
    <property type="match status" value="1"/>
</dbReference>
<protein>
    <recommendedName>
        <fullName evidence="2">histidine kinase</fullName>
        <ecNumber evidence="2">2.7.13.3</ecNumber>
    </recommendedName>
</protein>
<dbReference type="Pfam" id="PF07730">
    <property type="entry name" value="HisKA_3"/>
    <property type="match status" value="1"/>
</dbReference>
<sequence>SNNISTRQPLTTLMNFTHLQILSDRPPYTTHLTPPTRIAREMHDVLGHSLNTIAVQAEGVRYVVRTEPDRADQVLADIGRISRSAVDDVRSLINVLNADNGTEVPMRPAPTLSDVADLIGDLKYTKANIRLRIEGDPAKVPDPVGLAAYRIVQESLTNILKHADGAGATVHISVDRSAVGLTILNTPAAASSTSANYEVRRGITGMRERARALGGTLSAGPNPDTGGWFVTATLPWRQS</sequence>
<keyword evidence="4" id="KW-0808">Transferase</keyword>
<evidence type="ECO:0000313" key="11">
    <source>
        <dbReference type="Proteomes" id="UP001589707"/>
    </source>
</evidence>
<evidence type="ECO:0000259" key="9">
    <source>
        <dbReference type="Pfam" id="PF07730"/>
    </source>
</evidence>
<organism evidence="10 11">
    <name type="scientific">Brevibacterium otitidis</name>
    <dbReference type="NCBI Taxonomy" id="53364"/>
    <lineage>
        <taxon>Bacteria</taxon>
        <taxon>Bacillati</taxon>
        <taxon>Actinomycetota</taxon>
        <taxon>Actinomycetes</taxon>
        <taxon>Micrococcales</taxon>
        <taxon>Brevibacteriaceae</taxon>
        <taxon>Brevibacterium</taxon>
    </lineage>
</organism>
<keyword evidence="7" id="KW-0067">ATP-binding</keyword>
<comment type="catalytic activity">
    <reaction evidence="1">
        <text>ATP + protein L-histidine = ADP + protein N-phospho-L-histidine.</text>
        <dbReference type="EC" id="2.7.13.3"/>
    </reaction>
</comment>
<dbReference type="SUPFAM" id="SSF55874">
    <property type="entry name" value="ATPase domain of HSP90 chaperone/DNA topoisomerase II/histidine kinase"/>
    <property type="match status" value="1"/>
</dbReference>
<dbReference type="RefSeq" id="WP_376841379.1">
    <property type="nucleotide sequence ID" value="NZ_JBHMAU010000098.1"/>
</dbReference>
<keyword evidence="5" id="KW-0547">Nucleotide-binding</keyword>
<dbReference type="Gene3D" id="1.20.5.1930">
    <property type="match status" value="1"/>
</dbReference>
<dbReference type="CDD" id="cd16917">
    <property type="entry name" value="HATPase_UhpB-NarQ-NarX-like"/>
    <property type="match status" value="1"/>
</dbReference>